<gene>
    <name evidence="4" type="ORF">C1N32_13015</name>
</gene>
<dbReference type="RefSeq" id="WP_102966430.1">
    <property type="nucleotide sequence ID" value="NZ_POSK01000008.1"/>
</dbReference>
<dbReference type="EMBL" id="POSK01000008">
    <property type="protein sequence ID" value="PNI04347.1"/>
    <property type="molecule type" value="Genomic_DNA"/>
</dbReference>
<dbReference type="InterPro" id="IPR050834">
    <property type="entry name" value="Glycosyltransf_2"/>
</dbReference>
<dbReference type="Pfam" id="PF02709">
    <property type="entry name" value="Glyco_transf_7C"/>
    <property type="match status" value="1"/>
</dbReference>
<dbReference type="GO" id="GO:0016740">
    <property type="term" value="F:transferase activity"/>
    <property type="evidence" value="ECO:0007669"/>
    <property type="project" value="UniProtKB-KW"/>
</dbReference>
<organism evidence="4 5">
    <name type="scientific">Vibrio diazotrophicus</name>
    <dbReference type="NCBI Taxonomy" id="685"/>
    <lineage>
        <taxon>Bacteria</taxon>
        <taxon>Pseudomonadati</taxon>
        <taxon>Pseudomonadota</taxon>
        <taxon>Gammaproteobacteria</taxon>
        <taxon>Vibrionales</taxon>
        <taxon>Vibrionaceae</taxon>
        <taxon>Vibrio</taxon>
    </lineage>
</organism>
<feature type="domain" description="Galactosyltransferase C-terminal" evidence="3">
    <location>
        <begin position="178"/>
        <end position="231"/>
    </location>
</feature>
<evidence type="ECO:0000256" key="1">
    <source>
        <dbReference type="ARBA" id="ARBA00022679"/>
    </source>
</evidence>
<dbReference type="InterPro" id="IPR027791">
    <property type="entry name" value="Galactosyl_T_C"/>
</dbReference>
<reference evidence="4 5" key="1">
    <citation type="submission" date="2018-01" db="EMBL/GenBank/DDBJ databases">
        <title>Draft genome sequences of six Vibrio diazotrophicus strains isolated from deep-sea sediments of the Baltic Sea.</title>
        <authorList>
            <person name="Castillo D."/>
            <person name="Vandieken V."/>
            <person name="Chiang O."/>
            <person name="Middelboe M."/>
        </authorList>
    </citation>
    <scope>NUCLEOTIDE SEQUENCE [LARGE SCALE GENOMIC DNA]</scope>
    <source>
        <strain evidence="4 5">60.27F</strain>
    </source>
</reference>
<sequence length="277" mass="31707">MNKYQYDASVIVSFYNNVDSLACIIKALDNQKENFEIIIADDGSREENVAKVKQLISDASKPVTHIWQKDIGFRKNRILNKAVSHSSSDYLIFIDGDCIPQSHFVADHLSNNQPNSILNGRRVDLAIQFKERLYTSASPDKFFNRNKLKIFSLYLLGHGKNVEKGIRITHPFLLKKLNTKKKGIVGCNFSLHKEDFLSVNGFDNRYDIPSIGEDTDIEYRLVKQGKQIKNLFYQAIVLHVIHTELPRLEKAEELFRQTREGNHIVALDGYHQAGSVD</sequence>
<dbReference type="OrthoDB" id="9801954at2"/>
<dbReference type="PANTHER" id="PTHR43685">
    <property type="entry name" value="GLYCOSYLTRANSFERASE"/>
    <property type="match status" value="1"/>
</dbReference>
<dbReference type="Proteomes" id="UP000236449">
    <property type="component" value="Unassembled WGS sequence"/>
</dbReference>
<protein>
    <submittedName>
        <fullName evidence="4">Glycosyl transferase</fullName>
    </submittedName>
</protein>
<dbReference type="InterPro" id="IPR001173">
    <property type="entry name" value="Glyco_trans_2-like"/>
</dbReference>
<comment type="caution">
    <text evidence="4">The sequence shown here is derived from an EMBL/GenBank/DDBJ whole genome shotgun (WGS) entry which is preliminary data.</text>
</comment>
<dbReference type="SUPFAM" id="SSF53448">
    <property type="entry name" value="Nucleotide-diphospho-sugar transferases"/>
    <property type="match status" value="1"/>
</dbReference>
<dbReference type="Gene3D" id="3.90.550.10">
    <property type="entry name" value="Spore Coat Polysaccharide Biosynthesis Protein SpsA, Chain A"/>
    <property type="match status" value="1"/>
</dbReference>
<dbReference type="InterPro" id="IPR029044">
    <property type="entry name" value="Nucleotide-diphossugar_trans"/>
</dbReference>
<evidence type="ECO:0000313" key="4">
    <source>
        <dbReference type="EMBL" id="PNI04347.1"/>
    </source>
</evidence>
<dbReference type="Pfam" id="PF00535">
    <property type="entry name" value="Glycos_transf_2"/>
    <property type="match status" value="1"/>
</dbReference>
<dbReference type="AlphaFoldDB" id="A0A2J8I1D9"/>
<accession>A0A2J8I1D9</accession>
<dbReference type="PANTHER" id="PTHR43685:SF3">
    <property type="entry name" value="SLR2126 PROTEIN"/>
    <property type="match status" value="1"/>
</dbReference>
<name>A0A2J8I1D9_VIBDI</name>
<feature type="domain" description="Glycosyltransferase 2-like" evidence="2">
    <location>
        <begin position="9"/>
        <end position="107"/>
    </location>
</feature>
<evidence type="ECO:0000313" key="5">
    <source>
        <dbReference type="Proteomes" id="UP000236449"/>
    </source>
</evidence>
<evidence type="ECO:0000259" key="3">
    <source>
        <dbReference type="Pfam" id="PF02709"/>
    </source>
</evidence>
<evidence type="ECO:0000259" key="2">
    <source>
        <dbReference type="Pfam" id="PF00535"/>
    </source>
</evidence>
<keyword evidence="1 4" id="KW-0808">Transferase</keyword>
<proteinExistence type="predicted"/>